<dbReference type="KEGG" id="vcy:IX92_10915"/>
<accession>A0AAN0SEW4</accession>
<dbReference type="Gene3D" id="3.40.50.1820">
    <property type="entry name" value="alpha/beta hydrolase"/>
    <property type="match status" value="1"/>
</dbReference>
<dbReference type="AlphaFoldDB" id="A0AAN0SEW4"/>
<dbReference type="PANTHER" id="PTHR47751:SF1">
    <property type="entry name" value="SUPERFAMILY HYDROLASE, PUTATIVE (AFU_ORTHOLOGUE AFUA_2G16580)-RELATED"/>
    <property type="match status" value="1"/>
</dbReference>
<reference evidence="1 2" key="1">
    <citation type="submission" date="2014-10" db="EMBL/GenBank/DDBJ databases">
        <title>The Complete Genome Sequence for the Shellfish Pathogen Vibrio coralliilyticus RE98 Isolated from a Shellfish Hatchery.</title>
        <authorList>
            <person name="Richards G.P."/>
            <person name="Bono J.L."/>
            <person name="Watson M.A."/>
            <person name="Needleman D.S."/>
        </authorList>
    </citation>
    <scope>NUCLEOTIDE SEQUENCE [LARGE SCALE GENOMIC DNA]</scope>
    <source>
        <strain evidence="1 2">RE98</strain>
    </source>
</reference>
<sequence>MNMRTELVLENIVAGKNEVKFISTTMGGELKLAGLLFTPVDFDSSKQYPTVVLTGAFNQVKEQTCSIYAQKLAEQGYIALCFDHQGYGESEGYIRNYEYAPAKIEGIHDAISFLCMQKFVDTENLFGIGICAGASHMAYTALTDKRLKKIALVGGMLVNTVVHFTANGKKKSQQMLEAASQARQKAYETGDVIAFDALGMDDGTAKNSKITDQKEGYDYYMTERAGAQTYPTYSHKTPEFFVLDFPRHSARAIARFLTTPTITIHGSKASTKIFSCLFHWAKKGPKKRVSIKGATHVDLYDKDQYVDQAIKTAADYFQA</sequence>
<evidence type="ECO:0000313" key="1">
    <source>
        <dbReference type="EMBL" id="AIW19543.1"/>
    </source>
</evidence>
<protein>
    <recommendedName>
        <fullName evidence="3">Alpha/beta hydrolase</fullName>
    </recommendedName>
</protein>
<name>A0AAN0SEW4_9VIBR</name>
<dbReference type="Proteomes" id="UP000030081">
    <property type="component" value="Chromosome 1"/>
</dbReference>
<dbReference type="RefSeq" id="WP_043008880.1">
    <property type="nucleotide sequence ID" value="NZ_CP009617.1"/>
</dbReference>
<dbReference type="InterPro" id="IPR051411">
    <property type="entry name" value="Polyketide_trans_af380"/>
</dbReference>
<proteinExistence type="predicted"/>
<dbReference type="Gene3D" id="1.10.10.800">
    <property type="match status" value="1"/>
</dbReference>
<organism evidence="1 2">
    <name type="scientific">Vibrio coralliilyticus</name>
    <dbReference type="NCBI Taxonomy" id="190893"/>
    <lineage>
        <taxon>Bacteria</taxon>
        <taxon>Pseudomonadati</taxon>
        <taxon>Pseudomonadota</taxon>
        <taxon>Gammaproteobacteria</taxon>
        <taxon>Vibrionales</taxon>
        <taxon>Vibrionaceae</taxon>
        <taxon>Vibrio</taxon>
    </lineage>
</organism>
<dbReference type="EMBL" id="CP009617">
    <property type="protein sequence ID" value="AIW19543.1"/>
    <property type="molecule type" value="Genomic_DNA"/>
</dbReference>
<evidence type="ECO:0008006" key="3">
    <source>
        <dbReference type="Google" id="ProtNLM"/>
    </source>
</evidence>
<gene>
    <name evidence="1" type="ORF">IX92_10915</name>
</gene>
<dbReference type="PANTHER" id="PTHR47751">
    <property type="entry name" value="SUPERFAMILY HYDROLASE, PUTATIVE (AFU_ORTHOLOGUE AFUA_2G16580)-RELATED"/>
    <property type="match status" value="1"/>
</dbReference>
<dbReference type="SUPFAM" id="SSF53474">
    <property type="entry name" value="alpha/beta-Hydrolases"/>
    <property type="match status" value="1"/>
</dbReference>
<dbReference type="InterPro" id="IPR029058">
    <property type="entry name" value="AB_hydrolase_fold"/>
</dbReference>
<evidence type="ECO:0000313" key="2">
    <source>
        <dbReference type="Proteomes" id="UP000030081"/>
    </source>
</evidence>
<keyword evidence="2" id="KW-1185">Reference proteome</keyword>